<keyword evidence="1" id="KW-1133">Transmembrane helix</keyword>
<feature type="transmembrane region" description="Helical" evidence="1">
    <location>
        <begin position="58"/>
        <end position="74"/>
    </location>
</feature>
<evidence type="ECO:0000256" key="1">
    <source>
        <dbReference type="SAM" id="Phobius"/>
    </source>
</evidence>
<dbReference type="Proteomes" id="UP000199211">
    <property type="component" value="Unassembled WGS sequence"/>
</dbReference>
<reference evidence="3 5" key="1">
    <citation type="submission" date="2016-10" db="EMBL/GenBank/DDBJ databases">
        <authorList>
            <person name="Varghese N."/>
            <person name="Submissions S."/>
        </authorList>
    </citation>
    <scope>NUCLEOTIDE SEQUENCE [LARGE SCALE GENOMIC DNA]</scope>
    <source>
        <strain evidence="3 5">DSM 26291</strain>
    </source>
</reference>
<sequence length="97" mass="10818">MQCIVRNERLKPSKMSEENGSAKNRLQSHAIVEVLLVLALAVYLFIARSQMVGDNFSFTVIGAALMVLVTYWTLNTLRDGLEVLALKVTRSPRPQGK</sequence>
<proteinExistence type="predicted"/>
<gene>
    <name evidence="2" type="ORF">MARSALSMR5_00112</name>
    <name evidence="3" type="ORF">SAMN04487868_10984</name>
</gene>
<evidence type="ECO:0000313" key="4">
    <source>
        <dbReference type="Proteomes" id="UP000193100"/>
    </source>
</evidence>
<evidence type="ECO:0000313" key="2">
    <source>
        <dbReference type="EMBL" id="ARM82218.1"/>
    </source>
</evidence>
<accession>A0A1I4KCW4</accession>
<dbReference type="EMBL" id="CP020931">
    <property type="protein sequence ID" value="ARM82218.1"/>
    <property type="molecule type" value="Genomic_DNA"/>
</dbReference>
<name>A0A1W6K473_9GAMM</name>
<evidence type="ECO:0000313" key="5">
    <source>
        <dbReference type="Proteomes" id="UP000199211"/>
    </source>
</evidence>
<evidence type="ECO:0000313" key="3">
    <source>
        <dbReference type="EMBL" id="SFL76443.1"/>
    </source>
</evidence>
<feature type="transmembrane region" description="Helical" evidence="1">
    <location>
        <begin position="26"/>
        <end position="46"/>
    </location>
</feature>
<keyword evidence="5" id="KW-1185">Reference proteome</keyword>
<organism evidence="2 4">
    <name type="scientific">Marinobacter salarius</name>
    <dbReference type="NCBI Taxonomy" id="1420917"/>
    <lineage>
        <taxon>Bacteria</taxon>
        <taxon>Pseudomonadati</taxon>
        <taxon>Pseudomonadota</taxon>
        <taxon>Gammaproteobacteria</taxon>
        <taxon>Pseudomonadales</taxon>
        <taxon>Marinobacteraceae</taxon>
        <taxon>Marinobacter</taxon>
    </lineage>
</organism>
<dbReference type="Proteomes" id="UP000193100">
    <property type="component" value="Chromosome"/>
</dbReference>
<keyword evidence="1" id="KW-0812">Transmembrane</keyword>
<keyword evidence="1" id="KW-0472">Membrane</keyword>
<protein>
    <submittedName>
        <fullName evidence="2">Uncharacterized protein</fullName>
    </submittedName>
</protein>
<reference evidence="2 4" key="2">
    <citation type="submission" date="2017-04" db="EMBL/GenBank/DDBJ databases">
        <title>Genome Sequence of Marinobacter salarius strain SMR5 Isolated from a culture of the Diatom Skeletonema marinoi.</title>
        <authorList>
            <person name="Topel M."/>
            <person name="Pinder M.I.M."/>
            <person name="Johansson O.N."/>
            <person name="Kourtchenko O."/>
            <person name="Godhe A."/>
            <person name="Clarke A.K."/>
        </authorList>
    </citation>
    <scope>NUCLEOTIDE SEQUENCE [LARGE SCALE GENOMIC DNA]</scope>
    <source>
        <strain evidence="2 4">SMR5</strain>
    </source>
</reference>
<dbReference type="EMBL" id="FOTV01000009">
    <property type="protein sequence ID" value="SFL76443.1"/>
    <property type="molecule type" value="Genomic_DNA"/>
</dbReference>
<accession>A0A1W6K473</accession>
<dbReference type="AlphaFoldDB" id="A0A1W6K473"/>